<dbReference type="Pfam" id="PF00990">
    <property type="entry name" value="GGDEF"/>
    <property type="match status" value="1"/>
</dbReference>
<evidence type="ECO:0000259" key="1">
    <source>
        <dbReference type="PROSITE" id="PS50113"/>
    </source>
</evidence>
<evidence type="ECO:0000259" key="2">
    <source>
        <dbReference type="PROSITE" id="PS50887"/>
    </source>
</evidence>
<dbReference type="Gene3D" id="3.30.450.40">
    <property type="match status" value="1"/>
</dbReference>
<feature type="domain" description="PAC" evidence="1">
    <location>
        <begin position="241"/>
        <end position="293"/>
    </location>
</feature>
<reference evidence="4" key="1">
    <citation type="submission" date="2016-10" db="EMBL/GenBank/DDBJ databases">
        <authorList>
            <person name="Varghese N."/>
            <person name="Submissions S."/>
        </authorList>
    </citation>
    <scope>NUCLEOTIDE SEQUENCE [LARGE SCALE GENOMIC DNA]</scope>
    <source>
        <strain evidence="4">DSM 43161</strain>
    </source>
</reference>
<dbReference type="InterPro" id="IPR052155">
    <property type="entry name" value="Biofilm_reg_signaling"/>
</dbReference>
<dbReference type="InterPro" id="IPR029787">
    <property type="entry name" value="Nucleotide_cyclase"/>
</dbReference>
<dbReference type="PANTHER" id="PTHR44757:SF2">
    <property type="entry name" value="BIOFILM ARCHITECTURE MAINTENANCE PROTEIN MBAA"/>
    <property type="match status" value="1"/>
</dbReference>
<dbReference type="InterPro" id="IPR000700">
    <property type="entry name" value="PAS-assoc_C"/>
</dbReference>
<dbReference type="AlphaFoldDB" id="A0A1I5EC17"/>
<accession>A0A1I5EC17</accession>
<dbReference type="EMBL" id="FOWE01000003">
    <property type="protein sequence ID" value="SFO08806.1"/>
    <property type="molecule type" value="Genomic_DNA"/>
</dbReference>
<dbReference type="Pfam" id="PF01590">
    <property type="entry name" value="GAF"/>
    <property type="match status" value="1"/>
</dbReference>
<feature type="domain" description="GGDEF" evidence="2">
    <location>
        <begin position="325"/>
        <end position="451"/>
    </location>
</feature>
<dbReference type="SMART" id="SM00065">
    <property type="entry name" value="GAF"/>
    <property type="match status" value="1"/>
</dbReference>
<dbReference type="InterPro" id="IPR035965">
    <property type="entry name" value="PAS-like_dom_sf"/>
</dbReference>
<sequence length="451" mass="47780">MRVAAALTGVPTATVNLFDAEWQHQAVTHGFCGSSTPLEESLCATVNAAGPRTLAHDDLATDAAWADNPWVDGRRARVRAYASTPLVVDGRTVGTLCAFDTEPHRFPPGTEDRLADLAAVVVALFQRRRQARELAELAAASAAAQDQAEAAAAHAARSEAFTRALLDALPVGVVAADAGGRITTVNRVARGWHGLGEQQPVEDERLSPASAGRYGLETPDGAPIPMPDLPLARVLAEGRVVDAEVVIRRPGAPRRLVHASGSQVVDDAGRVTGGVVALMDVTARCELEARLREAALHDPLTGLPNRALLLDRVEQALRVQERAGLPTALLYCDLDGFKAVNDSLGHAAGDAALRRMAAALSASVRPGDTVARIGGDEFVVLCPGTATETAARQLVARIAAAAPERPTERHREVRYPAWAQRGQLGARWSRFEAPQIALVPRMQAGPRCVRA</sequence>
<dbReference type="PROSITE" id="PS50887">
    <property type="entry name" value="GGDEF"/>
    <property type="match status" value="1"/>
</dbReference>
<dbReference type="SMART" id="SM00267">
    <property type="entry name" value="GGDEF"/>
    <property type="match status" value="1"/>
</dbReference>
<dbReference type="CDD" id="cd01949">
    <property type="entry name" value="GGDEF"/>
    <property type="match status" value="1"/>
</dbReference>
<dbReference type="InterPro" id="IPR043128">
    <property type="entry name" value="Rev_trsase/Diguanyl_cyclase"/>
</dbReference>
<organism evidence="3 4">
    <name type="scientific">Geodermatophilus obscurus</name>
    <dbReference type="NCBI Taxonomy" id="1861"/>
    <lineage>
        <taxon>Bacteria</taxon>
        <taxon>Bacillati</taxon>
        <taxon>Actinomycetota</taxon>
        <taxon>Actinomycetes</taxon>
        <taxon>Geodermatophilales</taxon>
        <taxon>Geodermatophilaceae</taxon>
        <taxon>Geodermatophilus</taxon>
    </lineage>
</organism>
<proteinExistence type="predicted"/>
<dbReference type="NCBIfam" id="TIGR00254">
    <property type="entry name" value="GGDEF"/>
    <property type="match status" value="1"/>
</dbReference>
<dbReference type="InterPro" id="IPR003018">
    <property type="entry name" value="GAF"/>
</dbReference>
<evidence type="ECO:0000313" key="3">
    <source>
        <dbReference type="EMBL" id="SFO08806.1"/>
    </source>
</evidence>
<dbReference type="Pfam" id="PF08448">
    <property type="entry name" value="PAS_4"/>
    <property type="match status" value="1"/>
</dbReference>
<dbReference type="InterPro" id="IPR000160">
    <property type="entry name" value="GGDEF_dom"/>
</dbReference>
<dbReference type="SUPFAM" id="SSF55781">
    <property type="entry name" value="GAF domain-like"/>
    <property type="match status" value="1"/>
</dbReference>
<keyword evidence="4" id="KW-1185">Reference proteome</keyword>
<dbReference type="InterPro" id="IPR013656">
    <property type="entry name" value="PAS_4"/>
</dbReference>
<protein>
    <submittedName>
        <fullName evidence="3">Diguanylate cyclase (GGDEF) domain-containing protein</fullName>
    </submittedName>
</protein>
<dbReference type="SUPFAM" id="SSF55785">
    <property type="entry name" value="PYP-like sensor domain (PAS domain)"/>
    <property type="match status" value="1"/>
</dbReference>
<dbReference type="PANTHER" id="PTHR44757">
    <property type="entry name" value="DIGUANYLATE CYCLASE DGCP"/>
    <property type="match status" value="1"/>
</dbReference>
<gene>
    <name evidence="3" type="ORF">SAMN05660359_01302</name>
</gene>
<dbReference type="Gene3D" id="3.30.70.270">
    <property type="match status" value="1"/>
</dbReference>
<dbReference type="InterPro" id="IPR029016">
    <property type="entry name" value="GAF-like_dom_sf"/>
</dbReference>
<dbReference type="PROSITE" id="PS50113">
    <property type="entry name" value="PAC"/>
    <property type="match status" value="1"/>
</dbReference>
<evidence type="ECO:0000313" key="4">
    <source>
        <dbReference type="Proteomes" id="UP000183642"/>
    </source>
</evidence>
<dbReference type="Gene3D" id="3.30.450.20">
    <property type="entry name" value="PAS domain"/>
    <property type="match status" value="1"/>
</dbReference>
<dbReference type="Proteomes" id="UP000183642">
    <property type="component" value="Unassembled WGS sequence"/>
</dbReference>
<dbReference type="SUPFAM" id="SSF55073">
    <property type="entry name" value="Nucleotide cyclase"/>
    <property type="match status" value="1"/>
</dbReference>
<name>A0A1I5EC17_9ACTN</name>